<accession>A0AA38RV28</accession>
<dbReference type="EMBL" id="JANBVO010000006">
    <property type="protein sequence ID" value="KAJ9151170.1"/>
    <property type="molecule type" value="Genomic_DNA"/>
</dbReference>
<protein>
    <submittedName>
        <fullName evidence="1">Uncharacterized protein</fullName>
    </submittedName>
</protein>
<keyword evidence="2" id="KW-1185">Reference proteome</keyword>
<comment type="caution">
    <text evidence="1">The sequence shown here is derived from an EMBL/GenBank/DDBJ whole genome shotgun (WGS) entry which is preliminary data.</text>
</comment>
<name>A0AA38RV28_9PEZI</name>
<sequence length="199" mass="23023">MPPPEEVASWFQGYEQAFALPDARPIFNTRDPKLLSDVALRISNLYLRVYEQYRTSCARRGIPPDYAVFGFGRWDMRSERPIRFTSEWRLGGDEPLQWPPGEGAHFLATYIRNSAAHAATRVEFDATMDYLVVIIENTQDRLNANFSARIEGKDYLRMLTRSLKYLVDQVANVKHSGTEYTDVVRCLKRFLVHTLPETE</sequence>
<organism evidence="1 2">
    <name type="scientific">Pleurostoma richardsiae</name>
    <dbReference type="NCBI Taxonomy" id="41990"/>
    <lineage>
        <taxon>Eukaryota</taxon>
        <taxon>Fungi</taxon>
        <taxon>Dikarya</taxon>
        <taxon>Ascomycota</taxon>
        <taxon>Pezizomycotina</taxon>
        <taxon>Sordariomycetes</taxon>
        <taxon>Sordariomycetidae</taxon>
        <taxon>Calosphaeriales</taxon>
        <taxon>Pleurostomataceae</taxon>
        <taxon>Pleurostoma</taxon>
    </lineage>
</organism>
<gene>
    <name evidence="1" type="ORF">NKR23_g3077</name>
</gene>
<dbReference type="Proteomes" id="UP001174694">
    <property type="component" value="Unassembled WGS sequence"/>
</dbReference>
<evidence type="ECO:0000313" key="2">
    <source>
        <dbReference type="Proteomes" id="UP001174694"/>
    </source>
</evidence>
<reference evidence="1" key="1">
    <citation type="submission" date="2022-07" db="EMBL/GenBank/DDBJ databases">
        <title>Fungi with potential for degradation of polypropylene.</title>
        <authorList>
            <person name="Gostincar C."/>
        </authorList>
    </citation>
    <scope>NUCLEOTIDE SEQUENCE</scope>
    <source>
        <strain evidence="1">EXF-13308</strain>
    </source>
</reference>
<dbReference type="AlphaFoldDB" id="A0AA38RV28"/>
<proteinExistence type="predicted"/>
<evidence type="ECO:0000313" key="1">
    <source>
        <dbReference type="EMBL" id="KAJ9151170.1"/>
    </source>
</evidence>